<keyword evidence="4" id="KW-0997">Cell inner membrane</keyword>
<dbReference type="InterPro" id="IPR024961">
    <property type="entry name" value="T2SS_GspC_N"/>
</dbReference>
<feature type="domain" description="Type II secretion system protein GspC N-terminal" evidence="9">
    <location>
        <begin position="18"/>
        <end position="113"/>
    </location>
</feature>
<evidence type="ECO:0000256" key="5">
    <source>
        <dbReference type="ARBA" id="ARBA00022692"/>
    </source>
</evidence>
<dbReference type="Pfam" id="PF11356">
    <property type="entry name" value="T2SSC"/>
    <property type="match status" value="1"/>
</dbReference>
<evidence type="ECO:0000256" key="2">
    <source>
        <dbReference type="ARBA" id="ARBA00022448"/>
    </source>
</evidence>
<keyword evidence="8" id="KW-0472">Membrane</keyword>
<keyword evidence="11" id="KW-1185">Reference proteome</keyword>
<evidence type="ECO:0000313" key="11">
    <source>
        <dbReference type="Proteomes" id="UP001306592"/>
    </source>
</evidence>
<dbReference type="Proteomes" id="UP001306592">
    <property type="component" value="Unassembled WGS sequence"/>
</dbReference>
<evidence type="ECO:0000259" key="9">
    <source>
        <dbReference type="Pfam" id="PF11356"/>
    </source>
</evidence>
<evidence type="ECO:0000256" key="7">
    <source>
        <dbReference type="ARBA" id="ARBA00022989"/>
    </source>
</evidence>
<keyword evidence="3" id="KW-1003">Cell membrane</keyword>
<comment type="caution">
    <text evidence="10">The sequence shown here is derived from an EMBL/GenBank/DDBJ whole genome shotgun (WGS) entry which is preliminary data.</text>
</comment>
<name>A0ABU8DES1_ERWAP</name>
<protein>
    <submittedName>
        <fullName evidence="10">Type II secretion system protein N</fullName>
    </submittedName>
</protein>
<dbReference type="Gene3D" id="2.30.30.830">
    <property type="match status" value="1"/>
</dbReference>
<keyword evidence="5" id="KW-0812">Transmembrane</keyword>
<dbReference type="EMBL" id="JBANEI010000002">
    <property type="protein sequence ID" value="MEI2681099.1"/>
    <property type="molecule type" value="Genomic_DNA"/>
</dbReference>
<gene>
    <name evidence="10" type="ORF">V8N49_05435</name>
</gene>
<evidence type="ECO:0000256" key="8">
    <source>
        <dbReference type="ARBA" id="ARBA00023136"/>
    </source>
</evidence>
<comment type="subcellular location">
    <subcellularLocation>
        <location evidence="1">Cell inner membrane</location>
    </subcellularLocation>
</comment>
<dbReference type="RefSeq" id="WP_180276735.1">
    <property type="nucleotide sequence ID" value="NZ_CAKKMT010000002.1"/>
</dbReference>
<accession>A0ABU8DES1</accession>
<proteinExistence type="predicted"/>
<evidence type="ECO:0000256" key="3">
    <source>
        <dbReference type="ARBA" id="ARBA00022475"/>
    </source>
</evidence>
<evidence type="ECO:0000256" key="6">
    <source>
        <dbReference type="ARBA" id="ARBA00022927"/>
    </source>
</evidence>
<keyword evidence="7" id="KW-1133">Transmembrane helix</keyword>
<keyword evidence="2" id="KW-0813">Transport</keyword>
<keyword evidence="6" id="KW-0653">Protein transport</keyword>
<evidence type="ECO:0000256" key="1">
    <source>
        <dbReference type="ARBA" id="ARBA00004533"/>
    </source>
</evidence>
<evidence type="ECO:0000256" key="4">
    <source>
        <dbReference type="ARBA" id="ARBA00022519"/>
    </source>
</evidence>
<evidence type="ECO:0000313" key="10">
    <source>
        <dbReference type="EMBL" id="MEI2681099.1"/>
    </source>
</evidence>
<organism evidence="10 11">
    <name type="scientific">Erwinia aphidicola</name>
    <dbReference type="NCBI Taxonomy" id="68334"/>
    <lineage>
        <taxon>Bacteria</taxon>
        <taxon>Pseudomonadati</taxon>
        <taxon>Pseudomonadota</taxon>
        <taxon>Gammaproteobacteria</taxon>
        <taxon>Enterobacterales</taxon>
        <taxon>Erwiniaceae</taxon>
        <taxon>Erwinia</taxon>
    </lineage>
</organism>
<sequence>MAQRNEPAPLPPPAKPYASLQALEWFATQASSAATLAGDEDQQIVHAVQSSLPFRLSGLLSNSDARLSMAVFQHGNQQRVVSIAEQLPGTQASVVRIFPDRVVIRHNGRYEAFYIK</sequence>
<reference evidence="10 11" key="1">
    <citation type="submission" date="2024-02" db="EMBL/GenBank/DDBJ databases">
        <title>First report Erwinia aphidicola in onion in Chile.</title>
        <authorList>
            <person name="Valenzuela M."/>
            <person name="Pena M."/>
            <person name="Dutta B."/>
        </authorList>
    </citation>
    <scope>NUCLEOTIDE SEQUENCE [LARGE SCALE GENOMIC DNA]</scope>
    <source>
        <strain evidence="10 11">QCJ3A</strain>
    </source>
</reference>